<feature type="transmembrane region" description="Helical" evidence="1">
    <location>
        <begin position="47"/>
        <end position="66"/>
    </location>
</feature>
<evidence type="ECO:0000313" key="2">
    <source>
        <dbReference type="EMBL" id="MEJ8851589.1"/>
    </source>
</evidence>
<keyword evidence="3" id="KW-1185">Reference proteome</keyword>
<organism evidence="2 3">
    <name type="scientific">Variovorax rhizosphaerae</name>
    <dbReference type="NCBI Taxonomy" id="1836200"/>
    <lineage>
        <taxon>Bacteria</taxon>
        <taxon>Pseudomonadati</taxon>
        <taxon>Pseudomonadota</taxon>
        <taxon>Betaproteobacteria</taxon>
        <taxon>Burkholderiales</taxon>
        <taxon>Comamonadaceae</taxon>
        <taxon>Variovorax</taxon>
    </lineage>
</organism>
<evidence type="ECO:0000256" key="1">
    <source>
        <dbReference type="SAM" id="Phobius"/>
    </source>
</evidence>
<comment type="caution">
    <text evidence="2">The sequence shown here is derived from an EMBL/GenBank/DDBJ whole genome shotgun (WGS) entry which is preliminary data.</text>
</comment>
<sequence>MNVRQFAIAYAAVAVIFLALDAIWLTTMADRLYRPALAHLMRESFDPAPAILFYVLYFIGVVVFAVAPALPDGEWSKALYLGALFGLIAYATYDLTNQATLKDWPWHVTAADLVWGTFVTAVAAGAACFLTAKFARGA</sequence>
<keyword evidence="1" id="KW-0472">Membrane</keyword>
<reference evidence="2 3" key="1">
    <citation type="submission" date="2024-03" db="EMBL/GenBank/DDBJ databases">
        <title>Novel species of the genus Variovorax.</title>
        <authorList>
            <person name="Liu Q."/>
            <person name="Xin Y.-H."/>
        </authorList>
    </citation>
    <scope>NUCLEOTIDE SEQUENCE [LARGE SCALE GENOMIC DNA]</scope>
    <source>
        <strain evidence="2 3">KACC 18900</strain>
    </source>
</reference>
<dbReference type="Pfam" id="PF09945">
    <property type="entry name" value="DUF2177"/>
    <property type="match status" value="1"/>
</dbReference>
<name>A0ABU8WW02_9BURK</name>
<dbReference type="InterPro" id="IPR018687">
    <property type="entry name" value="DUF2177_membr"/>
</dbReference>
<feature type="transmembrane region" description="Helical" evidence="1">
    <location>
        <begin position="113"/>
        <end position="132"/>
    </location>
</feature>
<accession>A0ABU8WW02</accession>
<feature type="transmembrane region" description="Helical" evidence="1">
    <location>
        <begin position="7"/>
        <end position="27"/>
    </location>
</feature>
<keyword evidence="1" id="KW-0812">Transmembrane</keyword>
<dbReference type="EMBL" id="JBBKZT010000024">
    <property type="protein sequence ID" value="MEJ8851589.1"/>
    <property type="molecule type" value="Genomic_DNA"/>
</dbReference>
<protein>
    <submittedName>
        <fullName evidence="2">DUF2177 family protein</fullName>
    </submittedName>
</protein>
<dbReference type="RefSeq" id="WP_340347279.1">
    <property type="nucleotide sequence ID" value="NZ_JBBKZT010000024.1"/>
</dbReference>
<keyword evidence="1" id="KW-1133">Transmembrane helix</keyword>
<dbReference type="Proteomes" id="UP001385892">
    <property type="component" value="Unassembled WGS sequence"/>
</dbReference>
<feature type="transmembrane region" description="Helical" evidence="1">
    <location>
        <begin position="78"/>
        <end position="93"/>
    </location>
</feature>
<proteinExistence type="predicted"/>
<gene>
    <name evidence="2" type="ORF">WKW82_33475</name>
</gene>
<evidence type="ECO:0000313" key="3">
    <source>
        <dbReference type="Proteomes" id="UP001385892"/>
    </source>
</evidence>